<comment type="caution">
    <text evidence="7">The sequence shown here is derived from an EMBL/GenBank/DDBJ whole genome shotgun (WGS) entry which is preliminary data.</text>
</comment>
<feature type="transmembrane region" description="Helical" evidence="6">
    <location>
        <begin position="37"/>
        <end position="59"/>
    </location>
</feature>
<feature type="transmembrane region" description="Helical" evidence="6">
    <location>
        <begin position="6"/>
        <end position="25"/>
    </location>
</feature>
<comment type="similarity">
    <text evidence="2">Belongs to the UPF0014 family.</text>
</comment>
<feature type="transmembrane region" description="Helical" evidence="6">
    <location>
        <begin position="183"/>
        <end position="203"/>
    </location>
</feature>
<dbReference type="Pfam" id="PF03649">
    <property type="entry name" value="UPF0014"/>
    <property type="match status" value="1"/>
</dbReference>
<organism evidence="7 8">
    <name type="scientific">Mesobacillus selenatarsenatis (strain DSM 18680 / JCM 14380 / FERM P-15431 / SF-1)</name>
    <dbReference type="NCBI Taxonomy" id="1321606"/>
    <lineage>
        <taxon>Bacteria</taxon>
        <taxon>Bacillati</taxon>
        <taxon>Bacillota</taxon>
        <taxon>Bacilli</taxon>
        <taxon>Bacillales</taxon>
        <taxon>Bacillaceae</taxon>
        <taxon>Mesobacillus</taxon>
    </lineage>
</organism>
<keyword evidence="3 6" id="KW-0812">Transmembrane</keyword>
<keyword evidence="8" id="KW-1185">Reference proteome</keyword>
<keyword evidence="4 6" id="KW-1133">Transmembrane helix</keyword>
<feature type="transmembrane region" description="Helical" evidence="6">
    <location>
        <begin position="65"/>
        <end position="83"/>
    </location>
</feature>
<dbReference type="AlphaFoldDB" id="A0A0A8WZ00"/>
<dbReference type="RefSeq" id="WP_041963921.1">
    <property type="nucleotide sequence ID" value="NZ_BASE01000004.1"/>
</dbReference>
<dbReference type="OrthoDB" id="9791807at2"/>
<feature type="transmembrane region" description="Helical" evidence="6">
    <location>
        <begin position="128"/>
        <end position="152"/>
    </location>
</feature>
<accession>A0A0A8WZ00</accession>
<dbReference type="EMBL" id="BASE01000004">
    <property type="protein sequence ID" value="GAM11962.1"/>
    <property type="molecule type" value="Genomic_DNA"/>
</dbReference>
<evidence type="ECO:0000256" key="5">
    <source>
        <dbReference type="ARBA" id="ARBA00023136"/>
    </source>
</evidence>
<evidence type="ECO:0000313" key="8">
    <source>
        <dbReference type="Proteomes" id="UP000031014"/>
    </source>
</evidence>
<keyword evidence="5 6" id="KW-0472">Membrane</keyword>
<evidence type="ECO:0000256" key="1">
    <source>
        <dbReference type="ARBA" id="ARBA00004141"/>
    </source>
</evidence>
<feature type="transmembrane region" description="Helical" evidence="6">
    <location>
        <begin position="98"/>
        <end position="122"/>
    </location>
</feature>
<feature type="transmembrane region" description="Helical" evidence="6">
    <location>
        <begin position="223"/>
        <end position="243"/>
    </location>
</feature>
<name>A0A0A8WZ00_MESS1</name>
<gene>
    <name evidence="7" type="ORF">SAMD00020551_0080</name>
</gene>
<dbReference type="GO" id="GO:0005886">
    <property type="term" value="C:plasma membrane"/>
    <property type="evidence" value="ECO:0007669"/>
    <property type="project" value="TreeGrafter"/>
</dbReference>
<evidence type="ECO:0000256" key="4">
    <source>
        <dbReference type="ARBA" id="ARBA00022989"/>
    </source>
</evidence>
<reference evidence="7 8" key="1">
    <citation type="submission" date="2013-06" db="EMBL/GenBank/DDBJ databases">
        <title>Whole genome shotgun sequence of Bacillus selenatarsenatis SF-1.</title>
        <authorList>
            <person name="Kuroda M."/>
            <person name="Sei K."/>
            <person name="Yamashita M."/>
            <person name="Ike M."/>
        </authorList>
    </citation>
    <scope>NUCLEOTIDE SEQUENCE [LARGE SCALE GENOMIC DNA]</scope>
    <source>
        <strain evidence="7 8">SF-1</strain>
    </source>
</reference>
<dbReference type="PANTHER" id="PTHR30028:SF0">
    <property type="entry name" value="PROTEIN ALUMINUM SENSITIVE 3"/>
    <property type="match status" value="1"/>
</dbReference>
<sequence length="264" mass="29241">MDDVMDLSFLQLAAAYIFILILIVIVRVRGIPREKEILLATVRMSLQLVLVGYLLVYLFDNPNPFYTLVIIAIMQVFAIYNVYKRTKHPLGGEMKKHIAYAMGIGILTSLFFFILVVLNVTPWYEPRYFIPIAGMIIGNSMTGVSLGVNNLISGFASHRAEIEGALMLGATPKDAAKKVVNEAFDSAMLPTINSMVGMGIIFLPGMMTGQILSGTSPIVAVEYQIAIMLGIVGSVSLTVILYLQMAYKSFFNERLQLVMKELKK</sequence>
<proteinExistence type="inferred from homology"/>
<comment type="subcellular location">
    <subcellularLocation>
        <location evidence="1">Membrane</location>
        <topology evidence="1">Multi-pass membrane protein</topology>
    </subcellularLocation>
</comment>
<dbReference type="Proteomes" id="UP000031014">
    <property type="component" value="Unassembled WGS sequence"/>
</dbReference>
<evidence type="ECO:0000256" key="2">
    <source>
        <dbReference type="ARBA" id="ARBA00005268"/>
    </source>
</evidence>
<evidence type="ECO:0000256" key="3">
    <source>
        <dbReference type="ARBA" id="ARBA00022692"/>
    </source>
</evidence>
<dbReference type="PANTHER" id="PTHR30028">
    <property type="entry name" value="UPF0014 INNER MEMBRANE PROTEIN YBBM-RELATED"/>
    <property type="match status" value="1"/>
</dbReference>
<evidence type="ECO:0000313" key="7">
    <source>
        <dbReference type="EMBL" id="GAM11962.1"/>
    </source>
</evidence>
<protein>
    <submittedName>
        <fullName evidence="7">YbbM seven transmembrane helix protein</fullName>
    </submittedName>
</protein>
<dbReference type="InterPro" id="IPR005226">
    <property type="entry name" value="UPF0014_fam"/>
</dbReference>
<dbReference type="STRING" id="1321606.SAMD00020551_0080"/>
<evidence type="ECO:0000256" key="6">
    <source>
        <dbReference type="SAM" id="Phobius"/>
    </source>
</evidence>